<name>A0A7G5FDD6_9CORY</name>
<protein>
    <submittedName>
        <fullName evidence="2">Alpha/beta fold hydrolase</fullName>
    </submittedName>
</protein>
<evidence type="ECO:0000259" key="1">
    <source>
        <dbReference type="Pfam" id="PF12697"/>
    </source>
</evidence>
<dbReference type="EMBL" id="CP059833">
    <property type="protein sequence ID" value="QMV84627.1"/>
    <property type="molecule type" value="Genomic_DNA"/>
</dbReference>
<dbReference type="Gene3D" id="3.40.50.1820">
    <property type="entry name" value="alpha/beta hydrolase"/>
    <property type="match status" value="1"/>
</dbReference>
<keyword evidence="2" id="KW-0378">Hydrolase</keyword>
<evidence type="ECO:0000313" key="2">
    <source>
        <dbReference type="EMBL" id="QMV84627.1"/>
    </source>
</evidence>
<proteinExistence type="predicted"/>
<sequence length="206" mass="22106">MPPRKSRLLWLPRRGTLPAPIDSDEPPVVVLHGTLSSPGNFQKLAEELQAGGRPVIGLEYGQRGTADLDVCTDEVVKFLSQFPLVDVIGHSLGGLIGLRATQQLDNIRVLMGLGAAYRGVPRTLTGRVVGWFGGPAFLQLQRGFEAEVPTGVEVVSVLSTADTVVPRYSSVLGEVIEIAGVHHAHLPNRTEVIIPALEAAILRSDR</sequence>
<gene>
    <name evidence="2" type="ORF">HW450_09710</name>
</gene>
<dbReference type="InterPro" id="IPR029058">
    <property type="entry name" value="AB_hydrolase_fold"/>
</dbReference>
<evidence type="ECO:0000313" key="3">
    <source>
        <dbReference type="Proteomes" id="UP000515570"/>
    </source>
</evidence>
<dbReference type="Pfam" id="PF12697">
    <property type="entry name" value="Abhydrolase_6"/>
    <property type="match status" value="1"/>
</dbReference>
<reference evidence="2 3" key="1">
    <citation type="submission" date="2020-07" db="EMBL/GenBank/DDBJ databases">
        <title>non toxigenic Corynebacterium sp. nov from a clinical source.</title>
        <authorList>
            <person name="Bernier A.-M."/>
            <person name="Bernard K."/>
        </authorList>
    </citation>
    <scope>NUCLEOTIDE SEQUENCE [LARGE SCALE GENOMIC DNA]</scope>
    <source>
        <strain evidence="3">NML 93-0612</strain>
    </source>
</reference>
<dbReference type="Proteomes" id="UP000515570">
    <property type="component" value="Chromosome"/>
</dbReference>
<dbReference type="InterPro" id="IPR000073">
    <property type="entry name" value="AB_hydrolase_1"/>
</dbReference>
<organism evidence="2 3">
    <name type="scientific">Corynebacterium hindlerae</name>
    <dbReference type="NCBI Taxonomy" id="699041"/>
    <lineage>
        <taxon>Bacteria</taxon>
        <taxon>Bacillati</taxon>
        <taxon>Actinomycetota</taxon>
        <taxon>Actinomycetes</taxon>
        <taxon>Mycobacteriales</taxon>
        <taxon>Corynebacteriaceae</taxon>
        <taxon>Corynebacterium</taxon>
    </lineage>
</organism>
<dbReference type="AlphaFoldDB" id="A0A7G5FDD6"/>
<dbReference type="RefSeq" id="WP_182385435.1">
    <property type="nucleotide sequence ID" value="NZ_CP059833.1"/>
</dbReference>
<accession>A0A7G5FDD6</accession>
<feature type="domain" description="AB hydrolase-1" evidence="1">
    <location>
        <begin position="28"/>
        <end position="133"/>
    </location>
</feature>
<dbReference type="GO" id="GO:0016787">
    <property type="term" value="F:hydrolase activity"/>
    <property type="evidence" value="ECO:0007669"/>
    <property type="project" value="UniProtKB-KW"/>
</dbReference>
<dbReference type="SUPFAM" id="SSF53474">
    <property type="entry name" value="alpha/beta-Hydrolases"/>
    <property type="match status" value="1"/>
</dbReference>
<keyword evidence="3" id="KW-1185">Reference proteome</keyword>